<dbReference type="AlphaFoldDB" id="A0ABD2ZGQ6"/>
<comment type="caution">
    <text evidence="1">The sequence shown here is derived from an EMBL/GenBank/DDBJ whole genome shotgun (WGS) entry which is preliminary data.</text>
</comment>
<evidence type="ECO:0000313" key="2">
    <source>
        <dbReference type="Proteomes" id="UP001630127"/>
    </source>
</evidence>
<dbReference type="EMBL" id="JBJUIK010000009">
    <property type="protein sequence ID" value="KAL3518639.1"/>
    <property type="molecule type" value="Genomic_DNA"/>
</dbReference>
<dbReference type="Proteomes" id="UP001630127">
    <property type="component" value="Unassembled WGS sequence"/>
</dbReference>
<name>A0ABD2ZGQ6_9GENT</name>
<keyword evidence="2" id="KW-1185">Reference proteome</keyword>
<protein>
    <submittedName>
        <fullName evidence="1">Uncharacterized protein</fullName>
    </submittedName>
</protein>
<organism evidence="1 2">
    <name type="scientific">Cinchona calisaya</name>
    <dbReference type="NCBI Taxonomy" id="153742"/>
    <lineage>
        <taxon>Eukaryota</taxon>
        <taxon>Viridiplantae</taxon>
        <taxon>Streptophyta</taxon>
        <taxon>Embryophyta</taxon>
        <taxon>Tracheophyta</taxon>
        <taxon>Spermatophyta</taxon>
        <taxon>Magnoliopsida</taxon>
        <taxon>eudicotyledons</taxon>
        <taxon>Gunneridae</taxon>
        <taxon>Pentapetalae</taxon>
        <taxon>asterids</taxon>
        <taxon>lamiids</taxon>
        <taxon>Gentianales</taxon>
        <taxon>Rubiaceae</taxon>
        <taxon>Cinchonoideae</taxon>
        <taxon>Cinchoneae</taxon>
        <taxon>Cinchona</taxon>
    </lineage>
</organism>
<sequence length="107" mass="12149">MILDKAYIDESAFGENRIVNLKEGLGSISLKCLKRGAKIFNEGVIWTVRNGRKVRLWWDMWLECGSQRSLISGPFLYTEDTTKVCDLLKDKGNEISLGFPSSCINLF</sequence>
<proteinExistence type="predicted"/>
<accession>A0ABD2ZGQ6</accession>
<reference evidence="1 2" key="1">
    <citation type="submission" date="2024-11" db="EMBL/GenBank/DDBJ databases">
        <title>A near-complete genome assembly of Cinchona calisaya.</title>
        <authorList>
            <person name="Lian D.C."/>
            <person name="Zhao X.W."/>
            <person name="Wei L."/>
        </authorList>
    </citation>
    <scope>NUCLEOTIDE SEQUENCE [LARGE SCALE GENOMIC DNA]</scope>
    <source>
        <tissue evidence="1">Nenye</tissue>
    </source>
</reference>
<evidence type="ECO:0000313" key="1">
    <source>
        <dbReference type="EMBL" id="KAL3518639.1"/>
    </source>
</evidence>
<gene>
    <name evidence="1" type="ORF">ACH5RR_021228</name>
</gene>